<dbReference type="PANTHER" id="PTHR43316">
    <property type="entry name" value="HYDROLASE, HALOACID DELAHOGENASE-RELATED"/>
    <property type="match status" value="1"/>
</dbReference>
<protein>
    <submittedName>
        <fullName evidence="3">Putative hydrolase of the HAD superfamily</fullName>
    </submittedName>
</protein>
<dbReference type="InterPro" id="IPR036412">
    <property type="entry name" value="HAD-like_sf"/>
</dbReference>
<dbReference type="Gene3D" id="1.10.150.750">
    <property type="match status" value="1"/>
</dbReference>
<dbReference type="SFLD" id="SFLDG01129">
    <property type="entry name" value="C1.5:_HAD__Beta-PGM__Phosphata"/>
    <property type="match status" value="1"/>
</dbReference>
<dbReference type="Gene3D" id="3.40.50.1000">
    <property type="entry name" value="HAD superfamily/HAD-like"/>
    <property type="match status" value="1"/>
</dbReference>
<gene>
    <name evidence="3" type="ORF">CLV72_104310</name>
</gene>
<comment type="caution">
    <text evidence="3">The sequence shown here is derived from an EMBL/GenBank/DDBJ whole genome shotgun (WGS) entry which is preliminary data.</text>
</comment>
<dbReference type="NCBIfam" id="TIGR01493">
    <property type="entry name" value="HAD-SF-IA-v2"/>
    <property type="match status" value="1"/>
</dbReference>
<reference evidence="3 4" key="1">
    <citation type="submission" date="2018-03" db="EMBL/GenBank/DDBJ databases">
        <title>Genomic Encyclopedia of Archaeal and Bacterial Type Strains, Phase II (KMG-II): from individual species to whole genera.</title>
        <authorList>
            <person name="Goeker M."/>
        </authorList>
    </citation>
    <scope>NUCLEOTIDE SEQUENCE [LARGE SCALE GENOMIC DNA]</scope>
    <source>
        <strain evidence="3 4">DSM 45601</strain>
    </source>
</reference>
<dbReference type="Proteomes" id="UP000237846">
    <property type="component" value="Unassembled WGS sequence"/>
</dbReference>
<dbReference type="InterPro" id="IPR023214">
    <property type="entry name" value="HAD_sf"/>
</dbReference>
<evidence type="ECO:0000256" key="1">
    <source>
        <dbReference type="ARBA" id="ARBA00022801"/>
    </source>
</evidence>
<proteinExistence type="predicted"/>
<dbReference type="InterPro" id="IPR051540">
    <property type="entry name" value="S-2-haloacid_dehalogenase"/>
</dbReference>
<organism evidence="3 4">
    <name type="scientific">Allonocardiopsis opalescens</name>
    <dbReference type="NCBI Taxonomy" id="1144618"/>
    <lineage>
        <taxon>Bacteria</taxon>
        <taxon>Bacillati</taxon>
        <taxon>Actinomycetota</taxon>
        <taxon>Actinomycetes</taxon>
        <taxon>Streptosporangiales</taxon>
        <taxon>Allonocardiopsis</taxon>
    </lineage>
</organism>
<dbReference type="GO" id="GO:0016787">
    <property type="term" value="F:hydrolase activity"/>
    <property type="evidence" value="ECO:0007669"/>
    <property type="project" value="UniProtKB-KW"/>
</dbReference>
<dbReference type="InterPro" id="IPR006439">
    <property type="entry name" value="HAD-SF_hydro_IA"/>
</dbReference>
<name>A0A2T0Q4V3_9ACTN</name>
<dbReference type="NCBIfam" id="TIGR01549">
    <property type="entry name" value="HAD-SF-IA-v1"/>
    <property type="match status" value="1"/>
</dbReference>
<dbReference type="RefSeq" id="WP_245930215.1">
    <property type="nucleotide sequence ID" value="NZ_PVZC01000004.1"/>
</dbReference>
<dbReference type="EMBL" id="PVZC01000004">
    <property type="protein sequence ID" value="PRX98731.1"/>
    <property type="molecule type" value="Genomic_DNA"/>
</dbReference>
<dbReference type="SUPFAM" id="SSF56784">
    <property type="entry name" value="HAD-like"/>
    <property type="match status" value="1"/>
</dbReference>
<evidence type="ECO:0000313" key="4">
    <source>
        <dbReference type="Proteomes" id="UP000237846"/>
    </source>
</evidence>
<dbReference type="SFLD" id="SFLDS00003">
    <property type="entry name" value="Haloacid_Dehalogenase"/>
    <property type="match status" value="1"/>
</dbReference>
<dbReference type="Pfam" id="PF00702">
    <property type="entry name" value="Hydrolase"/>
    <property type="match status" value="1"/>
</dbReference>
<accession>A0A2T0Q4V3</accession>
<evidence type="ECO:0000313" key="3">
    <source>
        <dbReference type="EMBL" id="PRX98731.1"/>
    </source>
</evidence>
<keyword evidence="1 3" id="KW-0378">Hydrolase</keyword>
<feature type="region of interest" description="Disordered" evidence="2">
    <location>
        <begin position="204"/>
        <end position="223"/>
    </location>
</feature>
<dbReference type="PANTHER" id="PTHR43316:SF3">
    <property type="entry name" value="HALOACID DEHALOGENASE, TYPE II (AFU_ORTHOLOGUE AFUA_2G07750)-RELATED"/>
    <property type="match status" value="1"/>
</dbReference>
<dbReference type="AlphaFoldDB" id="A0A2T0Q4V3"/>
<evidence type="ECO:0000256" key="2">
    <source>
        <dbReference type="SAM" id="MobiDB-lite"/>
    </source>
</evidence>
<keyword evidence="4" id="KW-1185">Reference proteome</keyword>
<sequence>MLPSPPPRVLTFDVVGTLIDFETGMLEQLRSTAPSAVRRAGEAALLDAFGRAEHELRSERPELSFTEFLEPAYQRVAAEFALPSAAGEAAALRALIPRWPPFPDAVAALRTLGAHARLVALTNADRWALAHMSAALGEPFDDAVTADDVGVGKPDPAMFVHCLGRLIAVGHHRSEVLHVAQSRYHDIATARELGLRTCWVRRRAGRPGSGATPPPLSPARPDHQVRSLAELADALTPALQEARPS</sequence>